<dbReference type="GO" id="GO:0008270">
    <property type="term" value="F:zinc ion binding"/>
    <property type="evidence" value="ECO:0007669"/>
    <property type="project" value="InterPro"/>
</dbReference>
<dbReference type="OrthoDB" id="39175at2759"/>
<evidence type="ECO:0000313" key="3">
    <source>
        <dbReference type="Proteomes" id="UP000053890"/>
    </source>
</evidence>
<protein>
    <recommendedName>
        <fullName evidence="1">Zn(2)-C6 fungal-type domain-containing protein</fullName>
    </recommendedName>
</protein>
<dbReference type="PROSITE" id="PS50048">
    <property type="entry name" value="ZN2_CY6_FUNGAL_2"/>
    <property type="match status" value="1"/>
</dbReference>
<organism evidence="2 3">
    <name type="scientific">Rhodotorula graminis (strain WP1)</name>
    <dbReference type="NCBI Taxonomy" id="578459"/>
    <lineage>
        <taxon>Eukaryota</taxon>
        <taxon>Fungi</taxon>
        <taxon>Dikarya</taxon>
        <taxon>Basidiomycota</taxon>
        <taxon>Pucciniomycotina</taxon>
        <taxon>Microbotryomycetes</taxon>
        <taxon>Sporidiobolales</taxon>
        <taxon>Sporidiobolaceae</taxon>
        <taxon>Rhodotorula</taxon>
    </lineage>
</organism>
<dbReference type="GeneID" id="28976884"/>
<feature type="domain" description="Zn(2)-C6 fungal-type" evidence="1">
    <location>
        <begin position="15"/>
        <end position="54"/>
    </location>
</feature>
<dbReference type="Pfam" id="PF00172">
    <property type="entry name" value="Zn_clus"/>
    <property type="match status" value="1"/>
</dbReference>
<accession>A0A194S7U9</accession>
<dbReference type="SUPFAM" id="SSF57701">
    <property type="entry name" value="Zn2/Cys6 DNA-binding domain"/>
    <property type="match status" value="1"/>
</dbReference>
<evidence type="ECO:0000259" key="1">
    <source>
        <dbReference type="PROSITE" id="PS50048"/>
    </source>
</evidence>
<dbReference type="Proteomes" id="UP000053890">
    <property type="component" value="Unassembled WGS sequence"/>
</dbReference>
<reference evidence="2 3" key="1">
    <citation type="journal article" date="2015" name="Front. Microbiol.">
        <title>Genome sequence of the plant growth promoting endophytic yeast Rhodotorula graminis WP1.</title>
        <authorList>
            <person name="Firrincieli A."/>
            <person name="Otillar R."/>
            <person name="Salamov A."/>
            <person name="Schmutz J."/>
            <person name="Khan Z."/>
            <person name="Redman R.S."/>
            <person name="Fleck N.D."/>
            <person name="Lindquist E."/>
            <person name="Grigoriev I.V."/>
            <person name="Doty S.L."/>
        </authorList>
    </citation>
    <scope>NUCLEOTIDE SEQUENCE [LARGE SCALE GENOMIC DNA]</scope>
    <source>
        <strain evidence="2 3">WP1</strain>
    </source>
</reference>
<sequence length="340" mass="34935">MTPPSSKHILQKGAACSTCKARKVRCDAAKPACTACRRSARFRGDDPNLVLCSYSATRRCGPAPGASPEAAARVKEVKARALSPLHPVAVEAVSSDCAATSARYSEPSFPILSSAPSHLPPSPSTSSSFPCASTSTSTSSLEVIASPSLSPAPRRFVLPAPITSHTASLPLPPYADASPQFAAVAAAAGSASFFRVAAPAGTSFPYYGVDSMTSSKPPSLESTSPSSYWSSEDPHGFVSSPSSVDSFAWADELSPSSSSGTSLTGSPFSLCDDLDYALAAVTSDLPDFAAPPATPSFYSPLDLFATAFGADVKHDSTVDSVFLPSAHDGQATLSLPLFGR</sequence>
<dbReference type="InterPro" id="IPR001138">
    <property type="entry name" value="Zn2Cys6_DnaBD"/>
</dbReference>
<evidence type="ECO:0000313" key="2">
    <source>
        <dbReference type="EMBL" id="KPV76667.1"/>
    </source>
</evidence>
<dbReference type="EMBL" id="KQ474076">
    <property type="protein sequence ID" value="KPV76667.1"/>
    <property type="molecule type" value="Genomic_DNA"/>
</dbReference>
<dbReference type="RefSeq" id="XP_018272716.1">
    <property type="nucleotide sequence ID" value="XM_018416436.1"/>
</dbReference>
<dbReference type="Gene3D" id="4.10.240.10">
    <property type="entry name" value="Zn(2)-C6 fungal-type DNA-binding domain"/>
    <property type="match status" value="1"/>
</dbReference>
<keyword evidence="3" id="KW-1185">Reference proteome</keyword>
<dbReference type="InterPro" id="IPR036864">
    <property type="entry name" value="Zn2-C6_fun-type_DNA-bd_sf"/>
</dbReference>
<dbReference type="CDD" id="cd00067">
    <property type="entry name" value="GAL4"/>
    <property type="match status" value="1"/>
</dbReference>
<dbReference type="OMA" id="WSSEDPH"/>
<name>A0A194S7U9_RHOGW</name>
<dbReference type="GO" id="GO:0000981">
    <property type="term" value="F:DNA-binding transcription factor activity, RNA polymerase II-specific"/>
    <property type="evidence" value="ECO:0007669"/>
    <property type="project" value="InterPro"/>
</dbReference>
<dbReference type="AlphaFoldDB" id="A0A194S7U9"/>
<gene>
    <name evidence="2" type="ORF">RHOBADRAFT_52642</name>
</gene>
<proteinExistence type="predicted"/>
<dbReference type="STRING" id="578459.A0A194S7U9"/>